<dbReference type="EMBL" id="JAINUG010000101">
    <property type="protein sequence ID" value="KAJ8397080.1"/>
    <property type="molecule type" value="Genomic_DNA"/>
</dbReference>
<evidence type="ECO:0000313" key="1">
    <source>
        <dbReference type="EMBL" id="KAJ8397080.1"/>
    </source>
</evidence>
<comment type="caution">
    <text evidence="1">The sequence shown here is derived from an EMBL/GenBank/DDBJ whole genome shotgun (WGS) entry which is preliminary data.</text>
</comment>
<dbReference type="AlphaFoldDB" id="A0AAD7WHR4"/>
<protein>
    <submittedName>
        <fullName evidence="1">Uncharacterized protein</fullName>
    </submittedName>
</protein>
<sequence length="70" mass="8000">MFQLRSPSLSSFPFTHPSSLSFRQLLCQIDFGPGPVFGTRCWWRTGHPLASRIWAAIDWSLSSHLIPQEL</sequence>
<accession>A0AAD7WHR4</accession>
<proteinExistence type="predicted"/>
<keyword evidence="2" id="KW-1185">Reference proteome</keyword>
<dbReference type="Proteomes" id="UP001221898">
    <property type="component" value="Unassembled WGS sequence"/>
</dbReference>
<evidence type="ECO:0000313" key="2">
    <source>
        <dbReference type="Proteomes" id="UP001221898"/>
    </source>
</evidence>
<name>A0AAD7WHR4_9TELE</name>
<organism evidence="1 2">
    <name type="scientific">Aldrovandia affinis</name>
    <dbReference type="NCBI Taxonomy" id="143900"/>
    <lineage>
        <taxon>Eukaryota</taxon>
        <taxon>Metazoa</taxon>
        <taxon>Chordata</taxon>
        <taxon>Craniata</taxon>
        <taxon>Vertebrata</taxon>
        <taxon>Euteleostomi</taxon>
        <taxon>Actinopterygii</taxon>
        <taxon>Neopterygii</taxon>
        <taxon>Teleostei</taxon>
        <taxon>Notacanthiformes</taxon>
        <taxon>Halosauridae</taxon>
        <taxon>Aldrovandia</taxon>
    </lineage>
</organism>
<reference evidence="1" key="1">
    <citation type="journal article" date="2023" name="Science">
        <title>Genome structures resolve the early diversification of teleost fishes.</title>
        <authorList>
            <person name="Parey E."/>
            <person name="Louis A."/>
            <person name="Montfort J."/>
            <person name="Bouchez O."/>
            <person name="Roques C."/>
            <person name="Iampietro C."/>
            <person name="Lluch J."/>
            <person name="Castinel A."/>
            <person name="Donnadieu C."/>
            <person name="Desvignes T."/>
            <person name="Floi Bucao C."/>
            <person name="Jouanno E."/>
            <person name="Wen M."/>
            <person name="Mejri S."/>
            <person name="Dirks R."/>
            <person name="Jansen H."/>
            <person name="Henkel C."/>
            <person name="Chen W.J."/>
            <person name="Zahm M."/>
            <person name="Cabau C."/>
            <person name="Klopp C."/>
            <person name="Thompson A.W."/>
            <person name="Robinson-Rechavi M."/>
            <person name="Braasch I."/>
            <person name="Lecointre G."/>
            <person name="Bobe J."/>
            <person name="Postlethwait J.H."/>
            <person name="Berthelot C."/>
            <person name="Roest Crollius H."/>
            <person name="Guiguen Y."/>
        </authorList>
    </citation>
    <scope>NUCLEOTIDE SEQUENCE</scope>
    <source>
        <strain evidence="1">NC1722</strain>
    </source>
</reference>
<gene>
    <name evidence="1" type="ORF">AAFF_G00011340</name>
</gene>